<proteinExistence type="predicted"/>
<comment type="caution">
    <text evidence="2">The sequence shown here is derived from an EMBL/GenBank/DDBJ whole genome shotgun (WGS) entry which is preliminary data.</text>
</comment>
<protein>
    <submittedName>
        <fullName evidence="2">Uncharacterized protein</fullName>
    </submittedName>
</protein>
<gene>
    <name evidence="2" type="ORF">GCM10010339_92470</name>
</gene>
<dbReference type="RefSeq" id="WP_229882537.1">
    <property type="nucleotide sequence ID" value="NZ_BMVG01000073.1"/>
</dbReference>
<evidence type="ECO:0000313" key="3">
    <source>
        <dbReference type="Proteomes" id="UP000655443"/>
    </source>
</evidence>
<evidence type="ECO:0000313" key="2">
    <source>
        <dbReference type="EMBL" id="GHE16003.1"/>
    </source>
</evidence>
<keyword evidence="3" id="KW-1185">Reference proteome</keyword>
<organism evidence="2 3">
    <name type="scientific">Streptomyces alanosinicus</name>
    <dbReference type="NCBI Taxonomy" id="68171"/>
    <lineage>
        <taxon>Bacteria</taxon>
        <taxon>Bacillati</taxon>
        <taxon>Actinomycetota</taxon>
        <taxon>Actinomycetes</taxon>
        <taxon>Kitasatosporales</taxon>
        <taxon>Streptomycetaceae</taxon>
        <taxon>Streptomyces</taxon>
    </lineage>
</organism>
<evidence type="ECO:0000256" key="1">
    <source>
        <dbReference type="SAM" id="MobiDB-lite"/>
    </source>
</evidence>
<reference evidence="2" key="1">
    <citation type="journal article" date="2014" name="Int. J. Syst. Evol. Microbiol.">
        <title>Complete genome sequence of Corynebacterium casei LMG S-19264T (=DSM 44701T), isolated from a smear-ripened cheese.</title>
        <authorList>
            <consortium name="US DOE Joint Genome Institute (JGI-PGF)"/>
            <person name="Walter F."/>
            <person name="Albersmeier A."/>
            <person name="Kalinowski J."/>
            <person name="Ruckert C."/>
        </authorList>
    </citation>
    <scope>NUCLEOTIDE SEQUENCE</scope>
    <source>
        <strain evidence="2">JCM 4714</strain>
    </source>
</reference>
<feature type="region of interest" description="Disordered" evidence="1">
    <location>
        <begin position="51"/>
        <end position="95"/>
    </location>
</feature>
<name>A0A918YT75_9ACTN</name>
<reference evidence="2" key="2">
    <citation type="submission" date="2020-09" db="EMBL/GenBank/DDBJ databases">
        <authorList>
            <person name="Sun Q."/>
            <person name="Ohkuma M."/>
        </authorList>
    </citation>
    <scope>NUCLEOTIDE SEQUENCE</scope>
    <source>
        <strain evidence="2">JCM 4714</strain>
    </source>
</reference>
<feature type="compositionally biased region" description="Basic and acidic residues" evidence="1">
    <location>
        <begin position="59"/>
        <end position="74"/>
    </location>
</feature>
<dbReference type="EMBL" id="BMVG01000073">
    <property type="protein sequence ID" value="GHE16003.1"/>
    <property type="molecule type" value="Genomic_DNA"/>
</dbReference>
<dbReference type="Proteomes" id="UP000655443">
    <property type="component" value="Unassembled WGS sequence"/>
</dbReference>
<sequence length="130" mass="14563">MRGLLYERRQWQTGGWMYWVGIPMWVTDGPTETVQPRVYRVWLTPAQVSRPEGVSYDDVPTHHLPREDQGDDSGRWGWKVQRLPPRSGKPDAPAGNEELDVLAVLEVLRTTAGAVPCKECDAAVALGPLL</sequence>
<dbReference type="AlphaFoldDB" id="A0A918YT75"/>
<accession>A0A918YT75</accession>